<evidence type="ECO:0000313" key="3">
    <source>
        <dbReference type="EMBL" id="SEL05270.1"/>
    </source>
</evidence>
<proteinExistence type="predicted"/>
<gene>
    <name evidence="3" type="ORF">SAMN05216469_11092</name>
</gene>
<name>A0A1H7M1Y2_RUMAL</name>
<dbReference type="OrthoDB" id="1814945at2"/>
<reference evidence="3 4" key="1">
    <citation type="submission" date="2016-10" db="EMBL/GenBank/DDBJ databases">
        <authorList>
            <person name="de Groot N.N."/>
        </authorList>
    </citation>
    <scope>NUCLEOTIDE SEQUENCE [LARGE SCALE GENOMIC DNA]</scope>
    <source>
        <strain evidence="3 4">KH2T6</strain>
    </source>
</reference>
<dbReference type="EMBL" id="FOAT01000010">
    <property type="protein sequence ID" value="SEL05270.1"/>
    <property type="molecule type" value="Genomic_DNA"/>
</dbReference>
<protein>
    <submittedName>
        <fullName evidence="3">Uncharacterized protein</fullName>
    </submittedName>
</protein>
<sequence length="525" mass="58669">MRFSEGIKRYDEETKKRIFDEIIAAVEKDSAAVNSHADNETAVIAQQNLEDNTMKNTEERARIRSSRGGMIAAACAVLVVGGGIFAAGHTNGGSKGTAPGSAGTTSSVYTTDAEDEVSSESTAEKDEASTVDEADSMTTDDIDYDRWEKWREEADEDTIRLVDSSDFIGMVQIEDIRQETIDGVEYTDYQCVLEDEEGHCGLVFALCGDELPTKFGLLEKTYEGDQVLAKGDKIFVFAKNGVQNGIDEFCYELTDDYTMFRWDDEVKRYTNVYRPGHIITDTSEGIYGDYLWGLYEMGLDNYYKDMLWAMCSSRNLDAAKNWCAYYGLPFEIVVESGQDFKEGSLIGISWANTIDQNGITVSVSDGLSFIGENDKGEESQVAIELNVRDKGTTIKEFADYNLELGGLFYEKDENNYGVVIDVTKKDGSKFSYEDWAENHMDLVYGDLDPIMSLTYSSYMDSGLSWLADDGSKMRVACVFHAKVNFSYVDSSVPVTLQVNKIRRENGEEEEGLFEATFNIDITDIK</sequence>
<keyword evidence="2" id="KW-1133">Transmembrane helix</keyword>
<evidence type="ECO:0000256" key="2">
    <source>
        <dbReference type="SAM" id="Phobius"/>
    </source>
</evidence>
<feature type="compositionally biased region" description="Acidic residues" evidence="1">
    <location>
        <begin position="129"/>
        <end position="139"/>
    </location>
</feature>
<evidence type="ECO:0000256" key="1">
    <source>
        <dbReference type="SAM" id="MobiDB-lite"/>
    </source>
</evidence>
<keyword evidence="2" id="KW-0472">Membrane</keyword>
<accession>A0A1H7M1Y2</accession>
<organism evidence="3 4">
    <name type="scientific">Ruminococcus albus</name>
    <dbReference type="NCBI Taxonomy" id="1264"/>
    <lineage>
        <taxon>Bacteria</taxon>
        <taxon>Bacillati</taxon>
        <taxon>Bacillota</taxon>
        <taxon>Clostridia</taxon>
        <taxon>Eubacteriales</taxon>
        <taxon>Oscillospiraceae</taxon>
        <taxon>Ruminococcus</taxon>
    </lineage>
</organism>
<evidence type="ECO:0000313" key="4">
    <source>
        <dbReference type="Proteomes" id="UP000186015"/>
    </source>
</evidence>
<dbReference type="AlphaFoldDB" id="A0A1H7M1Y2"/>
<dbReference type="Proteomes" id="UP000186015">
    <property type="component" value="Unassembled WGS sequence"/>
</dbReference>
<feature type="region of interest" description="Disordered" evidence="1">
    <location>
        <begin position="89"/>
        <end position="139"/>
    </location>
</feature>
<feature type="transmembrane region" description="Helical" evidence="2">
    <location>
        <begin position="70"/>
        <end position="88"/>
    </location>
</feature>
<keyword evidence="2" id="KW-0812">Transmembrane</keyword>
<dbReference type="RefSeq" id="WP_074834030.1">
    <property type="nucleotide sequence ID" value="NZ_FOAT01000010.1"/>
</dbReference>